<keyword evidence="4" id="KW-0456">Lyase</keyword>
<evidence type="ECO:0000313" key="7">
    <source>
        <dbReference type="Proteomes" id="UP000708148"/>
    </source>
</evidence>
<evidence type="ECO:0000313" key="6">
    <source>
        <dbReference type="EMBL" id="CAD7703670.1"/>
    </source>
</evidence>
<keyword evidence="3" id="KW-0862">Zinc</keyword>
<dbReference type="InterPro" id="IPR011057">
    <property type="entry name" value="Mss4-like_sf"/>
</dbReference>
<evidence type="ECO:0000256" key="4">
    <source>
        <dbReference type="ARBA" id="ARBA00023239"/>
    </source>
</evidence>
<gene>
    <name evidence="6" type="ORF">OSTQU699_LOCUS9027</name>
</gene>
<dbReference type="OrthoDB" id="498284at2759"/>
<sequence length="173" mass="18178">MSGDEVMPGFTGEKGAEAMALKGGCFCGKVAFTIEAPCLTAFACHCTNCQRLQGAPYTRYAYFPPGAIKPDTGSEEFAAKFNSSENLARYHCRVCGSPVWGVNSAKGFECMGCPIAALERGPDGRFLGGEGIKLNGHVFYDSRVADVDDGVPKHAGYPPEAAAVDFGAAFKSG</sequence>
<name>A0A8S1JH73_9CHLO</name>
<dbReference type="PANTHER" id="PTHR33337">
    <property type="entry name" value="GFA DOMAIN-CONTAINING PROTEIN"/>
    <property type="match status" value="1"/>
</dbReference>
<reference evidence="6" key="1">
    <citation type="submission" date="2020-12" db="EMBL/GenBank/DDBJ databases">
        <authorList>
            <person name="Iha C."/>
        </authorList>
    </citation>
    <scope>NUCLEOTIDE SEQUENCE</scope>
</reference>
<organism evidence="6 7">
    <name type="scientific">Ostreobium quekettii</name>
    <dbReference type="NCBI Taxonomy" id="121088"/>
    <lineage>
        <taxon>Eukaryota</taxon>
        <taxon>Viridiplantae</taxon>
        <taxon>Chlorophyta</taxon>
        <taxon>core chlorophytes</taxon>
        <taxon>Ulvophyceae</taxon>
        <taxon>TCBD clade</taxon>
        <taxon>Bryopsidales</taxon>
        <taxon>Ostreobineae</taxon>
        <taxon>Ostreobiaceae</taxon>
        <taxon>Ostreobium</taxon>
    </lineage>
</organism>
<protein>
    <recommendedName>
        <fullName evidence="5">CENP-V/GFA domain-containing protein</fullName>
    </recommendedName>
</protein>
<evidence type="ECO:0000256" key="1">
    <source>
        <dbReference type="ARBA" id="ARBA00005495"/>
    </source>
</evidence>
<dbReference type="EMBL" id="CAJHUC010002352">
    <property type="protein sequence ID" value="CAD7703670.1"/>
    <property type="molecule type" value="Genomic_DNA"/>
</dbReference>
<dbReference type="Pfam" id="PF04828">
    <property type="entry name" value="GFA"/>
    <property type="match status" value="1"/>
</dbReference>
<evidence type="ECO:0000256" key="2">
    <source>
        <dbReference type="ARBA" id="ARBA00022723"/>
    </source>
</evidence>
<dbReference type="PANTHER" id="PTHR33337:SF40">
    <property type="entry name" value="CENP-V_GFA DOMAIN-CONTAINING PROTEIN-RELATED"/>
    <property type="match status" value="1"/>
</dbReference>
<accession>A0A8S1JH73</accession>
<evidence type="ECO:0000256" key="3">
    <source>
        <dbReference type="ARBA" id="ARBA00022833"/>
    </source>
</evidence>
<dbReference type="Proteomes" id="UP000708148">
    <property type="component" value="Unassembled WGS sequence"/>
</dbReference>
<comment type="similarity">
    <text evidence="1">Belongs to the Gfa family.</text>
</comment>
<keyword evidence="7" id="KW-1185">Reference proteome</keyword>
<dbReference type="InterPro" id="IPR006913">
    <property type="entry name" value="CENP-V/GFA"/>
</dbReference>
<dbReference type="Gene3D" id="3.90.1590.10">
    <property type="entry name" value="glutathione-dependent formaldehyde- activating enzyme (gfa)"/>
    <property type="match status" value="1"/>
</dbReference>
<comment type="caution">
    <text evidence="6">The sequence shown here is derived from an EMBL/GenBank/DDBJ whole genome shotgun (WGS) entry which is preliminary data.</text>
</comment>
<dbReference type="GO" id="GO:0046872">
    <property type="term" value="F:metal ion binding"/>
    <property type="evidence" value="ECO:0007669"/>
    <property type="project" value="UniProtKB-KW"/>
</dbReference>
<feature type="domain" description="CENP-V/GFA" evidence="5">
    <location>
        <begin position="21"/>
        <end position="141"/>
    </location>
</feature>
<dbReference type="PROSITE" id="PS51891">
    <property type="entry name" value="CENP_V_GFA"/>
    <property type="match status" value="1"/>
</dbReference>
<evidence type="ECO:0000259" key="5">
    <source>
        <dbReference type="PROSITE" id="PS51891"/>
    </source>
</evidence>
<dbReference type="AlphaFoldDB" id="A0A8S1JH73"/>
<proteinExistence type="inferred from homology"/>
<keyword evidence="2" id="KW-0479">Metal-binding</keyword>
<dbReference type="SUPFAM" id="SSF51316">
    <property type="entry name" value="Mss4-like"/>
    <property type="match status" value="1"/>
</dbReference>
<dbReference type="GO" id="GO:0016846">
    <property type="term" value="F:carbon-sulfur lyase activity"/>
    <property type="evidence" value="ECO:0007669"/>
    <property type="project" value="InterPro"/>
</dbReference>